<evidence type="ECO:0000256" key="2">
    <source>
        <dbReference type="SAM" id="MobiDB-lite"/>
    </source>
</evidence>
<sequence>MRIGAESALGESLPVFIRNEVLRWQEKNYRVIETNNLTTFLYELDIDRGYPKTFETEEILELYFEDEIEILENHDYDPPAIPLDKWKRYQTKADEDFNLIKPIIENSNYLYSTERGQIISEQIEKTGVNKSKLYRLLRRYWARGQCKEAMIPDYAFCGAPGKQRSFTDKKPGRKSNTGKKLNAIRTDFHIQLMHRVVTVFYLGKDKDLKFTYRRFKSLCREHESYTSDDLIPSMASLRHFVDKYYSLDFIARKREGERVYLKDRRALVGTATASAYGPGARYEIDATVIDVYVVCSKDSSRVLGRPILYLVIDVFSRYIVGFYIGFHSPSYRTATIALLSAIQDKTYLLKKHKISKKVCESWPGVGLPDALLSDKAELFGLSGTRLVSMTGMRIENTASGRSDMKGIVEQCISVVQKPFSGKFDGKSSQATTKKSGAIDGRLTASFTFDKIEEILISIILVRNFSHPMLGYDGEADMPDDMAKTPANIWNWGLENRSGSMRRIDEKRLRLAVLPHASATTSNYGVCYEGLHYNSDSLIQKGWFARLKGSSGRPKNVEILFDPMCVNTIWVFIPNSNELPVECALHVRSREHLDRSFLQVKKIKEVQNTVRNNQLEVEEDELIKLEERIEQMVNAAKKDKRSANKKSKAQTIREIPGNKEQAKDAEREVLIDQYAPEKSAESRLEDPILESAQEESKDPILDGIFGLNKEVNYETNGIDDEY</sequence>
<evidence type="ECO:0000313" key="4">
    <source>
        <dbReference type="EMBL" id="MDM7862163.1"/>
    </source>
</evidence>
<feature type="coiled-coil region" evidence="1">
    <location>
        <begin position="607"/>
        <end position="645"/>
    </location>
</feature>
<feature type="domain" description="Integrase catalytic" evidence="3">
    <location>
        <begin position="274"/>
        <end position="486"/>
    </location>
</feature>
<comment type="caution">
    <text evidence="4">The sequence shown here is derived from an EMBL/GenBank/DDBJ whole genome shotgun (WGS) entry which is preliminary data.</text>
</comment>
<feature type="compositionally biased region" description="Basic and acidic residues" evidence="2">
    <location>
        <begin position="656"/>
        <end position="669"/>
    </location>
</feature>
<dbReference type="SUPFAM" id="SSF53098">
    <property type="entry name" value="Ribonuclease H-like"/>
    <property type="match status" value="1"/>
</dbReference>
<organism evidence="4 5">
    <name type="scientific">Alteromonas arenosi</name>
    <dbReference type="NCBI Taxonomy" id="3055817"/>
    <lineage>
        <taxon>Bacteria</taxon>
        <taxon>Pseudomonadati</taxon>
        <taxon>Pseudomonadota</taxon>
        <taxon>Gammaproteobacteria</taxon>
        <taxon>Alteromonadales</taxon>
        <taxon>Alteromonadaceae</taxon>
        <taxon>Alteromonas/Salinimonas group</taxon>
        <taxon>Alteromonas</taxon>
    </lineage>
</organism>
<name>A0ABT7T143_9ALTE</name>
<gene>
    <name evidence="4" type="ORF">QTP81_16275</name>
</gene>
<keyword evidence="1" id="KW-0175">Coiled coil</keyword>
<dbReference type="Gene3D" id="3.30.420.10">
    <property type="entry name" value="Ribonuclease H-like superfamily/Ribonuclease H"/>
    <property type="match status" value="1"/>
</dbReference>
<dbReference type="Proteomes" id="UP001234343">
    <property type="component" value="Unassembled WGS sequence"/>
</dbReference>
<dbReference type="InterPro" id="IPR012337">
    <property type="entry name" value="RNaseH-like_sf"/>
</dbReference>
<reference evidence="4 5" key="1">
    <citation type="submission" date="2023-06" db="EMBL/GenBank/DDBJ databases">
        <title>Alteromonas sp. ASW11-36 isolated from intertidal sand.</title>
        <authorList>
            <person name="Li Y."/>
        </authorList>
    </citation>
    <scope>NUCLEOTIDE SEQUENCE [LARGE SCALE GENOMIC DNA]</scope>
    <source>
        <strain evidence="4 5">ASW11-36</strain>
    </source>
</reference>
<protein>
    <submittedName>
        <fullName evidence="4">Mu transposase C-terminal domain-containing protein</fullName>
    </submittedName>
</protein>
<dbReference type="InterPro" id="IPR001584">
    <property type="entry name" value="Integrase_cat-core"/>
</dbReference>
<keyword evidence="5" id="KW-1185">Reference proteome</keyword>
<dbReference type="PROSITE" id="PS50994">
    <property type="entry name" value="INTEGRASE"/>
    <property type="match status" value="1"/>
</dbReference>
<dbReference type="InterPro" id="IPR036397">
    <property type="entry name" value="RNaseH_sf"/>
</dbReference>
<dbReference type="EMBL" id="JAUCBP010000013">
    <property type="protein sequence ID" value="MDM7862163.1"/>
    <property type="molecule type" value="Genomic_DNA"/>
</dbReference>
<evidence type="ECO:0000256" key="1">
    <source>
        <dbReference type="SAM" id="Coils"/>
    </source>
</evidence>
<proteinExistence type="predicted"/>
<evidence type="ECO:0000313" key="5">
    <source>
        <dbReference type="Proteomes" id="UP001234343"/>
    </source>
</evidence>
<feature type="region of interest" description="Disordered" evidence="2">
    <location>
        <begin position="656"/>
        <end position="695"/>
    </location>
</feature>
<evidence type="ECO:0000259" key="3">
    <source>
        <dbReference type="PROSITE" id="PS50994"/>
    </source>
</evidence>
<accession>A0ABT7T143</accession>
<dbReference type="RefSeq" id="WP_289366944.1">
    <property type="nucleotide sequence ID" value="NZ_JAUCBP010000013.1"/>
</dbReference>